<evidence type="ECO:0000313" key="7">
    <source>
        <dbReference type="Proteomes" id="UP000681041"/>
    </source>
</evidence>
<evidence type="ECO:0000313" key="6">
    <source>
        <dbReference type="EMBL" id="QUH24272.1"/>
    </source>
</evidence>
<dbReference type="InterPro" id="IPR023170">
    <property type="entry name" value="HhH_base_excis_C"/>
</dbReference>
<keyword evidence="3" id="KW-0408">Iron</keyword>
<proteinExistence type="predicted"/>
<evidence type="ECO:0000256" key="3">
    <source>
        <dbReference type="ARBA" id="ARBA00023004"/>
    </source>
</evidence>
<dbReference type="SUPFAM" id="SSF48150">
    <property type="entry name" value="DNA-glycosylase"/>
    <property type="match status" value="1"/>
</dbReference>
<dbReference type="CDD" id="cd00056">
    <property type="entry name" value="ENDO3c"/>
    <property type="match status" value="1"/>
</dbReference>
<keyword evidence="6" id="KW-0540">Nuclease</keyword>
<evidence type="ECO:0000256" key="4">
    <source>
        <dbReference type="ARBA" id="ARBA00023014"/>
    </source>
</evidence>
<dbReference type="PANTHER" id="PTHR10359">
    <property type="entry name" value="A/G-SPECIFIC ADENINE GLYCOSYLASE/ENDONUCLEASE III"/>
    <property type="match status" value="1"/>
</dbReference>
<keyword evidence="1" id="KW-0004">4Fe-4S</keyword>
<dbReference type="KEGG" id="meme:HYG87_03030"/>
<dbReference type="SMART" id="SM00478">
    <property type="entry name" value="ENDO3c"/>
    <property type="match status" value="1"/>
</dbReference>
<organism evidence="6 7">
    <name type="scientific">Methanobacterium alkalithermotolerans</name>
    <dbReference type="NCBI Taxonomy" id="2731220"/>
    <lineage>
        <taxon>Archaea</taxon>
        <taxon>Methanobacteriati</taxon>
        <taxon>Methanobacteriota</taxon>
        <taxon>Methanomada group</taxon>
        <taxon>Methanobacteria</taxon>
        <taxon>Methanobacteriales</taxon>
        <taxon>Methanobacteriaceae</taxon>
        <taxon>Methanobacterium</taxon>
    </lineage>
</organism>
<dbReference type="GO" id="GO:0006284">
    <property type="term" value="P:base-excision repair"/>
    <property type="evidence" value="ECO:0007669"/>
    <property type="project" value="InterPro"/>
</dbReference>
<dbReference type="OrthoDB" id="19248at2157"/>
<sequence length="233" mass="27099">MANSSILMDIYERLLSLYGPQGWWPLINYAGSPPTKTGSIQGYHPGNYDLPENNKQIYEIMLGAILVQNTNWKLAEQALLRLNYKTGLDPEKILQLNINDLKETIRCAGFYNQKANYIINITDFFIKLEGSTPQRKEILAIKGVGEETADSILLYAYHKPEFVVDAYTRRIFNYLDFINEKAKYKQVKELFELNLPEDVPLFQEYHALIVEHAKRHFIKKPYKDETLQEFKIG</sequence>
<dbReference type="GO" id="GO:0051539">
    <property type="term" value="F:4 iron, 4 sulfur cluster binding"/>
    <property type="evidence" value="ECO:0007669"/>
    <property type="project" value="UniProtKB-KW"/>
</dbReference>
<dbReference type="GO" id="GO:0046872">
    <property type="term" value="F:metal ion binding"/>
    <property type="evidence" value="ECO:0007669"/>
    <property type="project" value="UniProtKB-KW"/>
</dbReference>
<keyword evidence="4" id="KW-0411">Iron-sulfur</keyword>
<feature type="domain" description="HhH-GPD" evidence="5">
    <location>
        <begin position="66"/>
        <end position="215"/>
    </location>
</feature>
<dbReference type="Pfam" id="PF00730">
    <property type="entry name" value="HhH-GPD"/>
    <property type="match status" value="1"/>
</dbReference>
<dbReference type="EMBL" id="CP058560">
    <property type="protein sequence ID" value="QUH24272.1"/>
    <property type="molecule type" value="Genomic_DNA"/>
</dbReference>
<accession>A0A8T8K8V8</accession>
<dbReference type="PANTHER" id="PTHR10359:SF19">
    <property type="entry name" value="DNA REPAIR GLYCOSYLASE MJ1434-RELATED"/>
    <property type="match status" value="1"/>
</dbReference>
<evidence type="ECO:0000256" key="1">
    <source>
        <dbReference type="ARBA" id="ARBA00022485"/>
    </source>
</evidence>
<name>A0A8T8K8V8_9EURY</name>
<dbReference type="InterPro" id="IPR003265">
    <property type="entry name" value="HhH-GPD_domain"/>
</dbReference>
<keyword evidence="6" id="KW-0378">Hydrolase</keyword>
<reference evidence="6" key="1">
    <citation type="submission" date="2020-07" db="EMBL/GenBank/DDBJ databases">
        <title>Methanobacterium. sp. MethCan genome.</title>
        <authorList>
            <person name="Postec A."/>
            <person name="Quemeneur M."/>
        </authorList>
    </citation>
    <scope>NUCLEOTIDE SEQUENCE</scope>
    <source>
        <strain evidence="6">MethCAN</strain>
    </source>
</reference>
<gene>
    <name evidence="6" type="ORF">HYG87_03030</name>
</gene>
<keyword evidence="6" id="KW-0255">Endonuclease</keyword>
<evidence type="ECO:0000256" key="2">
    <source>
        <dbReference type="ARBA" id="ARBA00022723"/>
    </source>
</evidence>
<dbReference type="GO" id="GO:0004519">
    <property type="term" value="F:endonuclease activity"/>
    <property type="evidence" value="ECO:0007669"/>
    <property type="project" value="UniProtKB-KW"/>
</dbReference>
<protein>
    <submittedName>
        <fullName evidence="6">Endonuclease III domain-containing protein</fullName>
    </submittedName>
</protein>
<dbReference type="Proteomes" id="UP000681041">
    <property type="component" value="Chromosome"/>
</dbReference>
<dbReference type="AlphaFoldDB" id="A0A8T8K8V8"/>
<dbReference type="InterPro" id="IPR011257">
    <property type="entry name" value="DNA_glycosylase"/>
</dbReference>
<dbReference type="Gene3D" id="1.10.1670.10">
    <property type="entry name" value="Helix-hairpin-Helix base-excision DNA repair enzymes (C-terminal)"/>
    <property type="match status" value="1"/>
</dbReference>
<keyword evidence="7" id="KW-1185">Reference proteome</keyword>
<evidence type="ECO:0000259" key="5">
    <source>
        <dbReference type="SMART" id="SM00478"/>
    </source>
</evidence>
<keyword evidence="2" id="KW-0479">Metal-binding</keyword>
<dbReference type="Gene3D" id="1.10.340.30">
    <property type="entry name" value="Hypothetical protein, domain 2"/>
    <property type="match status" value="1"/>
</dbReference>